<proteinExistence type="predicted"/>
<evidence type="ECO:0000256" key="2">
    <source>
        <dbReference type="SAM" id="Phobius"/>
    </source>
</evidence>
<feature type="transmembrane region" description="Helical" evidence="2">
    <location>
        <begin position="231"/>
        <end position="252"/>
    </location>
</feature>
<evidence type="ECO:0000313" key="4">
    <source>
        <dbReference type="Proteomes" id="UP000053328"/>
    </source>
</evidence>
<feature type="region of interest" description="Disordered" evidence="1">
    <location>
        <begin position="571"/>
        <end position="595"/>
    </location>
</feature>
<feature type="transmembrane region" description="Helical" evidence="2">
    <location>
        <begin position="208"/>
        <end position="225"/>
    </location>
</feature>
<dbReference type="HOGENOM" id="CLU_029549_0_0_1"/>
<keyword evidence="4" id="KW-1185">Reference proteome</keyword>
<dbReference type="AlphaFoldDB" id="A0A0D2AU63"/>
<evidence type="ECO:0000313" key="3">
    <source>
        <dbReference type="EMBL" id="KIW10288.1"/>
    </source>
</evidence>
<name>A0A0D2AU63_9EURO</name>
<feature type="transmembrane region" description="Helical" evidence="2">
    <location>
        <begin position="358"/>
        <end position="383"/>
    </location>
</feature>
<feature type="compositionally biased region" description="Polar residues" evidence="1">
    <location>
        <begin position="571"/>
        <end position="590"/>
    </location>
</feature>
<reference evidence="3 4" key="1">
    <citation type="submission" date="2015-01" db="EMBL/GenBank/DDBJ databases">
        <title>The Genome Sequence of Exophiala spinifera CBS89968.</title>
        <authorList>
            <consortium name="The Broad Institute Genomics Platform"/>
            <person name="Cuomo C."/>
            <person name="de Hoog S."/>
            <person name="Gorbushina A."/>
            <person name="Stielow B."/>
            <person name="Teixiera M."/>
            <person name="Abouelleil A."/>
            <person name="Chapman S.B."/>
            <person name="Priest M."/>
            <person name="Young S.K."/>
            <person name="Wortman J."/>
            <person name="Nusbaum C."/>
            <person name="Birren B."/>
        </authorList>
    </citation>
    <scope>NUCLEOTIDE SEQUENCE [LARGE SCALE GENOMIC DNA]</scope>
    <source>
        <strain evidence="3 4">CBS 89968</strain>
    </source>
</reference>
<feature type="transmembrane region" description="Helical" evidence="2">
    <location>
        <begin position="426"/>
        <end position="444"/>
    </location>
</feature>
<dbReference type="Proteomes" id="UP000053328">
    <property type="component" value="Unassembled WGS sequence"/>
</dbReference>
<feature type="transmembrane region" description="Helical" evidence="2">
    <location>
        <begin position="75"/>
        <end position="94"/>
    </location>
</feature>
<dbReference type="GeneID" id="27338333"/>
<accession>A0A0D2AU63</accession>
<feature type="compositionally biased region" description="Polar residues" evidence="1">
    <location>
        <begin position="545"/>
        <end position="554"/>
    </location>
</feature>
<keyword evidence="2" id="KW-0812">Transmembrane</keyword>
<dbReference type="OrthoDB" id="5392263at2759"/>
<sequence length="615" mass="69186">MPYDFSICKEAVLGIIYGDRAIGSITNETIHDYLWHGPITGLDANSRADFLAITYQGCVKICGGGKIALNDTSKALNIAATWIFPLAILFSLPWDSLHRRKVRRTLEAVSNWLGSPQTALTATIFNFRQIRECHRRVKDVSREMQSTASDTYYTLSCLSQFELPRDKAVQEEMLRVLVRYTVAATSVDDGISTPDTSEKRRHPDPRQSRDLVAFIFSVVLAFAELGDNSTAHSLALGLLLCWLPILVIFTIVDRNPISADRSAELLSRWLHNVHAIREWALNQGQSPAAIAWWNLPNAGRERFAIGDFIGQGRRMQYAGLTSAVIEETEKYQSQFDASIRSFDIVAERVDVRIYRRPVSWWVITVISASIVWLEIMMAFMVAFTTPTVGLGCRSFSDAMLALLSSVSWCLNILFSTPTTLIRIISHFFNAITTLVLIAIIGFQLTGGMNNCWCKASLFNYPLLGGYVDFENAAFYREHFNVAKYWALGTCFGGLVPLLAFAVAVFWWLKCQHLWRFTQAARGFASEISEDDKITPPGTKIHDSRNGPSLISSTPPHRRLAPLTHSGRMDWQQNPRHLHQSPTGASSSFQRSRPDSWLAPGPRTFLNMVLLIIRKR</sequence>
<feature type="transmembrane region" description="Helical" evidence="2">
    <location>
        <begin position="484"/>
        <end position="508"/>
    </location>
</feature>
<feature type="transmembrane region" description="Helical" evidence="2">
    <location>
        <begin position="395"/>
        <end position="414"/>
    </location>
</feature>
<organism evidence="3 4">
    <name type="scientific">Exophiala spinifera</name>
    <dbReference type="NCBI Taxonomy" id="91928"/>
    <lineage>
        <taxon>Eukaryota</taxon>
        <taxon>Fungi</taxon>
        <taxon>Dikarya</taxon>
        <taxon>Ascomycota</taxon>
        <taxon>Pezizomycotina</taxon>
        <taxon>Eurotiomycetes</taxon>
        <taxon>Chaetothyriomycetidae</taxon>
        <taxon>Chaetothyriales</taxon>
        <taxon>Herpotrichiellaceae</taxon>
        <taxon>Exophiala</taxon>
    </lineage>
</organism>
<dbReference type="EMBL" id="KN847500">
    <property type="protein sequence ID" value="KIW10288.1"/>
    <property type="molecule type" value="Genomic_DNA"/>
</dbReference>
<dbReference type="VEuPathDB" id="FungiDB:PV08_11250"/>
<protein>
    <submittedName>
        <fullName evidence="3">Uncharacterized protein</fullName>
    </submittedName>
</protein>
<feature type="region of interest" description="Disordered" evidence="1">
    <location>
        <begin position="529"/>
        <end position="555"/>
    </location>
</feature>
<keyword evidence="2" id="KW-1133">Transmembrane helix</keyword>
<gene>
    <name evidence="3" type="ORF">PV08_11250</name>
</gene>
<keyword evidence="2" id="KW-0472">Membrane</keyword>
<evidence type="ECO:0000256" key="1">
    <source>
        <dbReference type="SAM" id="MobiDB-lite"/>
    </source>
</evidence>
<dbReference type="RefSeq" id="XP_016230504.1">
    <property type="nucleotide sequence ID" value="XM_016385560.1"/>
</dbReference>